<dbReference type="Proteomes" id="UP000886724">
    <property type="component" value="Unassembled WGS sequence"/>
</dbReference>
<protein>
    <submittedName>
        <fullName evidence="2">Nuclear transport factor 2 family protein</fullName>
    </submittedName>
</protein>
<sequence length="129" mass="14772">MKIIKELIKQADLAIKNEDFDHLMDFYSDDAILVVRPGKIARGKKEIKEAFIKIAKYFDNSIVPTQGKMEFLEAGDTVLVISQTLLDANNAQESEYSMERRATYVYRLIDGKWLCVIDNSYGTTILDEN</sequence>
<name>A0A9D1XLX1_9FIRM</name>
<dbReference type="InterPro" id="IPR027843">
    <property type="entry name" value="DUF4440"/>
</dbReference>
<reference evidence="2" key="1">
    <citation type="journal article" date="2021" name="PeerJ">
        <title>Extensive microbial diversity within the chicken gut microbiome revealed by metagenomics and culture.</title>
        <authorList>
            <person name="Gilroy R."/>
            <person name="Ravi A."/>
            <person name="Getino M."/>
            <person name="Pursley I."/>
            <person name="Horton D.L."/>
            <person name="Alikhan N.F."/>
            <person name="Baker D."/>
            <person name="Gharbi K."/>
            <person name="Hall N."/>
            <person name="Watson M."/>
            <person name="Adriaenssens E.M."/>
            <person name="Foster-Nyarko E."/>
            <person name="Jarju S."/>
            <person name="Secka A."/>
            <person name="Antonio M."/>
            <person name="Oren A."/>
            <person name="Chaudhuri R.R."/>
            <person name="La Ragione R."/>
            <person name="Hildebrand F."/>
            <person name="Pallen M.J."/>
        </authorList>
    </citation>
    <scope>NUCLEOTIDE SEQUENCE</scope>
    <source>
        <strain evidence="2">ChiGjej1B1-14440</strain>
    </source>
</reference>
<feature type="domain" description="DUF4440" evidence="1">
    <location>
        <begin position="4"/>
        <end position="114"/>
    </location>
</feature>
<dbReference type="EMBL" id="DXET01000173">
    <property type="protein sequence ID" value="HIX81872.1"/>
    <property type="molecule type" value="Genomic_DNA"/>
</dbReference>
<evidence type="ECO:0000313" key="2">
    <source>
        <dbReference type="EMBL" id="HIX81872.1"/>
    </source>
</evidence>
<gene>
    <name evidence="2" type="ORF">H9980_07890</name>
</gene>
<dbReference type="Gene3D" id="3.10.450.50">
    <property type="match status" value="1"/>
</dbReference>
<comment type="caution">
    <text evidence="2">The sequence shown here is derived from an EMBL/GenBank/DDBJ whole genome shotgun (WGS) entry which is preliminary data.</text>
</comment>
<proteinExistence type="predicted"/>
<reference evidence="2" key="2">
    <citation type="submission" date="2021-04" db="EMBL/GenBank/DDBJ databases">
        <authorList>
            <person name="Gilroy R."/>
        </authorList>
    </citation>
    <scope>NUCLEOTIDE SEQUENCE</scope>
    <source>
        <strain evidence="2">ChiGjej1B1-14440</strain>
    </source>
</reference>
<dbReference type="AlphaFoldDB" id="A0A9D1XLX1"/>
<dbReference type="SUPFAM" id="SSF54427">
    <property type="entry name" value="NTF2-like"/>
    <property type="match status" value="1"/>
</dbReference>
<dbReference type="Pfam" id="PF14534">
    <property type="entry name" value="DUF4440"/>
    <property type="match status" value="1"/>
</dbReference>
<evidence type="ECO:0000313" key="3">
    <source>
        <dbReference type="Proteomes" id="UP000886724"/>
    </source>
</evidence>
<dbReference type="InterPro" id="IPR032710">
    <property type="entry name" value="NTF2-like_dom_sf"/>
</dbReference>
<accession>A0A9D1XLX1</accession>
<evidence type="ECO:0000259" key="1">
    <source>
        <dbReference type="Pfam" id="PF14534"/>
    </source>
</evidence>
<organism evidence="2 3">
    <name type="scientific">Candidatus Erysipelatoclostridium merdavium</name>
    <dbReference type="NCBI Taxonomy" id="2838566"/>
    <lineage>
        <taxon>Bacteria</taxon>
        <taxon>Bacillati</taxon>
        <taxon>Bacillota</taxon>
        <taxon>Erysipelotrichia</taxon>
        <taxon>Erysipelotrichales</taxon>
        <taxon>Erysipelotrichales incertae sedis</taxon>
    </lineage>
</organism>